<organism evidence="3 4">
    <name type="scientific">Sphingomonas arantia</name>
    <dbReference type="NCBI Taxonomy" id="1460676"/>
    <lineage>
        <taxon>Bacteria</taxon>
        <taxon>Pseudomonadati</taxon>
        <taxon>Pseudomonadota</taxon>
        <taxon>Alphaproteobacteria</taxon>
        <taxon>Sphingomonadales</taxon>
        <taxon>Sphingomonadaceae</taxon>
        <taxon>Sphingomonas</taxon>
    </lineage>
</organism>
<name>A0ABW4U2I7_9SPHN</name>
<dbReference type="SUPFAM" id="SSF48557">
    <property type="entry name" value="L-aspartase-like"/>
    <property type="match status" value="1"/>
</dbReference>
<evidence type="ECO:0000313" key="3">
    <source>
        <dbReference type="EMBL" id="MFD1951799.1"/>
    </source>
</evidence>
<evidence type="ECO:0000313" key="4">
    <source>
        <dbReference type="Proteomes" id="UP001597400"/>
    </source>
</evidence>
<evidence type="ECO:0000256" key="1">
    <source>
        <dbReference type="ARBA" id="ARBA00034772"/>
    </source>
</evidence>
<comment type="similarity">
    <text evidence="1">Belongs to the class-II fumarase/aspartase family.</text>
</comment>
<sequence length="379" mass="38030">MSELRTRTVATAAMIALFDDVATIAGAIRFEVALARAQADEGVIPAACADEIAAVAATVRFDSAELAEEAAFAGTLAIPLVAAIRAGLGADAARALHRGATSQDVAETVLMGQIRGAARLLAGDVVRLVAALEASARAHAATPAIGRTLLQDARPIGFGLRIAQWHAGIAGAAARLEREVASGAALQWGGAAGTRPDQDGRAAAVAARLARAFGLADAPPWHARREGVAGIAAAVGILIGAVAKMARDVALLSQTAVGEAHEPAAAGRGGSSTMPHKRNPTGCQVALSAAVRAPGLVAAILSALPAEEERGIGGWQAEGPMLIDLFLIASGAVDAMVTVAEGLEIDPAAIARNLAAAGQGDDIGESAALVDALIRMGRD</sequence>
<dbReference type="Proteomes" id="UP001597400">
    <property type="component" value="Unassembled WGS sequence"/>
</dbReference>
<keyword evidence="3" id="KW-0456">Lyase</keyword>
<dbReference type="InterPro" id="IPR022761">
    <property type="entry name" value="Fumarate_lyase_N"/>
</dbReference>
<dbReference type="GO" id="GO:0016829">
    <property type="term" value="F:lyase activity"/>
    <property type="evidence" value="ECO:0007669"/>
    <property type="project" value="UniProtKB-KW"/>
</dbReference>
<dbReference type="InterPro" id="IPR000362">
    <property type="entry name" value="Fumarate_lyase_fam"/>
</dbReference>
<proteinExistence type="inferred from homology"/>
<dbReference type="EMBL" id="JBHUGS010000003">
    <property type="protein sequence ID" value="MFD1951799.1"/>
    <property type="molecule type" value="Genomic_DNA"/>
</dbReference>
<feature type="domain" description="Fumarate lyase N-terminal" evidence="2">
    <location>
        <begin position="21"/>
        <end position="295"/>
    </location>
</feature>
<dbReference type="PRINTS" id="PR00145">
    <property type="entry name" value="ARGSUCLYASE"/>
</dbReference>
<reference evidence="4" key="1">
    <citation type="journal article" date="2019" name="Int. J. Syst. Evol. Microbiol.">
        <title>The Global Catalogue of Microorganisms (GCM) 10K type strain sequencing project: providing services to taxonomists for standard genome sequencing and annotation.</title>
        <authorList>
            <consortium name="The Broad Institute Genomics Platform"/>
            <consortium name="The Broad Institute Genome Sequencing Center for Infectious Disease"/>
            <person name="Wu L."/>
            <person name="Ma J."/>
        </authorList>
    </citation>
    <scope>NUCLEOTIDE SEQUENCE [LARGE SCALE GENOMIC DNA]</scope>
    <source>
        <strain evidence="4">CGMCC 1.12702</strain>
    </source>
</reference>
<protein>
    <submittedName>
        <fullName evidence="3">Lyase family protein</fullName>
    </submittedName>
</protein>
<gene>
    <name evidence="3" type="ORF">ACFSGX_13580</name>
</gene>
<keyword evidence="4" id="KW-1185">Reference proteome</keyword>
<dbReference type="InterPro" id="IPR008948">
    <property type="entry name" value="L-Aspartase-like"/>
</dbReference>
<comment type="caution">
    <text evidence="3">The sequence shown here is derived from an EMBL/GenBank/DDBJ whole genome shotgun (WGS) entry which is preliminary data.</text>
</comment>
<dbReference type="Gene3D" id="1.20.200.10">
    <property type="entry name" value="Fumarase/aspartase (Central domain)"/>
    <property type="match status" value="1"/>
</dbReference>
<dbReference type="RefSeq" id="WP_380930670.1">
    <property type="nucleotide sequence ID" value="NZ_JBHUGS010000003.1"/>
</dbReference>
<dbReference type="PANTHER" id="PTHR43172">
    <property type="entry name" value="ADENYLOSUCCINATE LYASE"/>
    <property type="match status" value="1"/>
</dbReference>
<dbReference type="PROSITE" id="PS00163">
    <property type="entry name" value="FUMARATE_LYASES"/>
    <property type="match status" value="1"/>
</dbReference>
<dbReference type="Pfam" id="PF00206">
    <property type="entry name" value="Lyase_1"/>
    <property type="match status" value="1"/>
</dbReference>
<dbReference type="PANTHER" id="PTHR43172:SF2">
    <property type="entry name" value="ADENYLOSUCCINATE LYASE C-TERMINAL DOMAIN-CONTAINING PROTEIN"/>
    <property type="match status" value="1"/>
</dbReference>
<dbReference type="InterPro" id="IPR020557">
    <property type="entry name" value="Fumarate_lyase_CS"/>
</dbReference>
<evidence type="ECO:0000259" key="2">
    <source>
        <dbReference type="Pfam" id="PF00206"/>
    </source>
</evidence>
<accession>A0ABW4U2I7</accession>
<dbReference type="PRINTS" id="PR00149">
    <property type="entry name" value="FUMRATELYASE"/>
</dbReference>